<accession>A0ABS5T510</accession>
<sequence>MNAIALSNQNLPLVEYKGQRVVTFAMVDQAHQRPNGTASAAFRRHRDRFTKGKHYFELDAEQIRDELKVTGYVKRTQSDEKVTTDIKRRWIVSDLFPIKSSHGVVVTELGYLLLTKPFNDDLAWKVQEQLVEAYFRPNPHFSDIRPVLIPSLEELEAMPLSEAQNLLAAAEHKSKWRHGKHGSAEMTQRKRELKVIRPAIERITALVQLTIPELGAFK</sequence>
<gene>
    <name evidence="2" type="ORF">HGT73_08565</name>
</gene>
<evidence type="ECO:0000313" key="3">
    <source>
        <dbReference type="Proteomes" id="UP000786875"/>
    </source>
</evidence>
<organism evidence="2 3">
    <name type="scientific">Rosenbergiella australiborealis</name>
    <dbReference type="NCBI Taxonomy" id="1544696"/>
    <lineage>
        <taxon>Bacteria</taxon>
        <taxon>Pseudomonadati</taxon>
        <taxon>Pseudomonadota</taxon>
        <taxon>Gammaproteobacteria</taxon>
        <taxon>Enterobacterales</taxon>
        <taxon>Erwiniaceae</taxon>
        <taxon>Rosenbergiella</taxon>
    </lineage>
</organism>
<dbReference type="Proteomes" id="UP000786875">
    <property type="component" value="Unassembled WGS sequence"/>
</dbReference>
<proteinExistence type="predicted"/>
<dbReference type="RefSeq" id="WP_214213655.1">
    <property type="nucleotide sequence ID" value="NZ_JABBFO010000006.1"/>
</dbReference>
<protein>
    <submittedName>
        <fullName evidence="2">ORF6N domain-containing protein</fullName>
    </submittedName>
</protein>
<dbReference type="EMBL" id="JABBFO010000006">
    <property type="protein sequence ID" value="MBT0727439.1"/>
    <property type="molecule type" value="Genomic_DNA"/>
</dbReference>
<evidence type="ECO:0000259" key="1">
    <source>
        <dbReference type="Pfam" id="PF10543"/>
    </source>
</evidence>
<feature type="domain" description="KilA-N DNA-binding" evidence="1">
    <location>
        <begin position="13"/>
        <end position="115"/>
    </location>
</feature>
<name>A0ABS5T510_9GAMM</name>
<keyword evidence="3" id="KW-1185">Reference proteome</keyword>
<dbReference type="Pfam" id="PF10543">
    <property type="entry name" value="ORF6N"/>
    <property type="match status" value="1"/>
</dbReference>
<evidence type="ECO:0000313" key="2">
    <source>
        <dbReference type="EMBL" id="MBT0727439.1"/>
    </source>
</evidence>
<comment type="caution">
    <text evidence="2">The sequence shown here is derived from an EMBL/GenBank/DDBJ whole genome shotgun (WGS) entry which is preliminary data.</text>
</comment>
<reference evidence="2 3" key="1">
    <citation type="submission" date="2020-04" db="EMBL/GenBank/DDBJ databases">
        <title>Genome sequencing of Rosenbergiella species.</title>
        <authorList>
            <person name="Alvarez-Perez S."/>
            <person name="Lievens B."/>
        </authorList>
    </citation>
    <scope>NUCLEOTIDE SEQUENCE [LARGE SCALE GENOMIC DNA]</scope>
    <source>
        <strain evidence="2 3">CdVSA20.1</strain>
    </source>
</reference>
<dbReference type="InterPro" id="IPR018873">
    <property type="entry name" value="KilA-N_DNA-bd_domain"/>
</dbReference>